<sequence>MEAGPILLGLLKMGRFLSPTEPNHGRFGSGFLVGSGRVTQDSCNPRSLLSLSRISFPRRGPKLRESALIPFTFAAADRHSGERSGRSRQLLESPQPIFHLVGLVSSEGHRKYPNRG</sequence>
<proteinExistence type="predicted"/>
<accession>A0ABR2AV17</accession>
<evidence type="ECO:0000313" key="2">
    <source>
        <dbReference type="Proteomes" id="UP001472677"/>
    </source>
</evidence>
<name>A0ABR2AV17_9ROSI</name>
<dbReference type="Proteomes" id="UP001472677">
    <property type="component" value="Unassembled WGS sequence"/>
</dbReference>
<comment type="caution">
    <text evidence="1">The sequence shown here is derived from an EMBL/GenBank/DDBJ whole genome shotgun (WGS) entry which is preliminary data.</text>
</comment>
<protein>
    <submittedName>
        <fullName evidence="1">Uncharacterized protein</fullName>
    </submittedName>
</protein>
<organism evidence="1 2">
    <name type="scientific">Hibiscus sabdariffa</name>
    <name type="common">roselle</name>
    <dbReference type="NCBI Taxonomy" id="183260"/>
    <lineage>
        <taxon>Eukaryota</taxon>
        <taxon>Viridiplantae</taxon>
        <taxon>Streptophyta</taxon>
        <taxon>Embryophyta</taxon>
        <taxon>Tracheophyta</taxon>
        <taxon>Spermatophyta</taxon>
        <taxon>Magnoliopsida</taxon>
        <taxon>eudicotyledons</taxon>
        <taxon>Gunneridae</taxon>
        <taxon>Pentapetalae</taxon>
        <taxon>rosids</taxon>
        <taxon>malvids</taxon>
        <taxon>Malvales</taxon>
        <taxon>Malvaceae</taxon>
        <taxon>Malvoideae</taxon>
        <taxon>Hibiscus</taxon>
    </lineage>
</organism>
<keyword evidence="2" id="KW-1185">Reference proteome</keyword>
<evidence type="ECO:0000313" key="1">
    <source>
        <dbReference type="EMBL" id="KAK8497996.1"/>
    </source>
</evidence>
<dbReference type="EMBL" id="JBBPBM010000283">
    <property type="protein sequence ID" value="KAK8497996.1"/>
    <property type="molecule type" value="Genomic_DNA"/>
</dbReference>
<gene>
    <name evidence="1" type="ORF">V6N12_060883</name>
</gene>
<reference evidence="1 2" key="1">
    <citation type="journal article" date="2024" name="G3 (Bethesda)">
        <title>Genome assembly of Hibiscus sabdariffa L. provides insights into metabolisms of medicinal natural products.</title>
        <authorList>
            <person name="Kim T."/>
        </authorList>
    </citation>
    <scope>NUCLEOTIDE SEQUENCE [LARGE SCALE GENOMIC DNA]</scope>
    <source>
        <strain evidence="1">TK-2024</strain>
        <tissue evidence="1">Old leaves</tissue>
    </source>
</reference>